<feature type="region of interest" description="Disordered" evidence="1">
    <location>
        <begin position="127"/>
        <end position="153"/>
    </location>
</feature>
<feature type="compositionally biased region" description="Polar residues" evidence="1">
    <location>
        <begin position="127"/>
        <end position="140"/>
    </location>
</feature>
<proteinExistence type="predicted"/>
<feature type="region of interest" description="Disordered" evidence="1">
    <location>
        <begin position="1"/>
        <end position="75"/>
    </location>
</feature>
<evidence type="ECO:0000313" key="3">
    <source>
        <dbReference type="Proteomes" id="UP000694892"/>
    </source>
</evidence>
<name>A0A974CFB0_XENLA</name>
<dbReference type="EMBL" id="CM004478">
    <property type="protein sequence ID" value="OCT72144.1"/>
    <property type="molecule type" value="Genomic_DNA"/>
</dbReference>
<accession>A0A974CFB0</accession>
<organism evidence="2 3">
    <name type="scientific">Xenopus laevis</name>
    <name type="common">African clawed frog</name>
    <dbReference type="NCBI Taxonomy" id="8355"/>
    <lineage>
        <taxon>Eukaryota</taxon>
        <taxon>Metazoa</taxon>
        <taxon>Chordata</taxon>
        <taxon>Craniata</taxon>
        <taxon>Vertebrata</taxon>
        <taxon>Euteleostomi</taxon>
        <taxon>Amphibia</taxon>
        <taxon>Batrachia</taxon>
        <taxon>Anura</taxon>
        <taxon>Pipoidea</taxon>
        <taxon>Pipidae</taxon>
        <taxon>Xenopodinae</taxon>
        <taxon>Xenopus</taxon>
        <taxon>Xenopus</taxon>
    </lineage>
</organism>
<sequence>MDKYLGHSTTKSQKQTKSKAKKASQEVDSTDSEPELTMDKYLGHSNTKSQKQSKSKTKKTIQEADPTDSEPEPNQAEDLMKILGPWLDTIKESVSEVLQQITNQNQRITDAEQRIGTLEDELEKTQQLVDTQQRENYNSSRKSRQPRKQEQEE</sequence>
<evidence type="ECO:0000313" key="2">
    <source>
        <dbReference type="EMBL" id="OCT72144.1"/>
    </source>
</evidence>
<evidence type="ECO:0000256" key="1">
    <source>
        <dbReference type="SAM" id="MobiDB-lite"/>
    </source>
</evidence>
<reference evidence="3" key="1">
    <citation type="journal article" date="2016" name="Nature">
        <title>Genome evolution in the allotetraploid frog Xenopus laevis.</title>
        <authorList>
            <person name="Session A.M."/>
            <person name="Uno Y."/>
            <person name="Kwon T."/>
            <person name="Chapman J.A."/>
            <person name="Toyoda A."/>
            <person name="Takahashi S."/>
            <person name="Fukui A."/>
            <person name="Hikosaka A."/>
            <person name="Suzuki A."/>
            <person name="Kondo M."/>
            <person name="van Heeringen S.J."/>
            <person name="Quigley I."/>
            <person name="Heinz S."/>
            <person name="Ogino H."/>
            <person name="Ochi H."/>
            <person name="Hellsten U."/>
            <person name="Lyons J.B."/>
            <person name="Simakov O."/>
            <person name="Putnam N."/>
            <person name="Stites J."/>
            <person name="Kuroki Y."/>
            <person name="Tanaka T."/>
            <person name="Michiue T."/>
            <person name="Watanabe M."/>
            <person name="Bogdanovic O."/>
            <person name="Lister R."/>
            <person name="Georgiou G."/>
            <person name="Paranjpe S.S."/>
            <person name="van Kruijsbergen I."/>
            <person name="Shu S."/>
            <person name="Carlson J."/>
            <person name="Kinoshita T."/>
            <person name="Ohta Y."/>
            <person name="Mawaribuchi S."/>
            <person name="Jenkins J."/>
            <person name="Grimwood J."/>
            <person name="Schmutz J."/>
            <person name="Mitros T."/>
            <person name="Mozaffari S.V."/>
            <person name="Suzuki Y."/>
            <person name="Haramoto Y."/>
            <person name="Yamamoto T.S."/>
            <person name="Takagi C."/>
            <person name="Heald R."/>
            <person name="Miller K."/>
            <person name="Haudenschild C."/>
            <person name="Kitzman J."/>
            <person name="Nakayama T."/>
            <person name="Izutsu Y."/>
            <person name="Robert J."/>
            <person name="Fortriede J."/>
            <person name="Burns K."/>
            <person name="Lotay V."/>
            <person name="Karimi K."/>
            <person name="Yasuoka Y."/>
            <person name="Dichmann D.S."/>
            <person name="Flajnik M.F."/>
            <person name="Houston D.W."/>
            <person name="Shendure J."/>
            <person name="DuPasquier L."/>
            <person name="Vize P.D."/>
            <person name="Zorn A.M."/>
            <person name="Ito M."/>
            <person name="Marcotte E.M."/>
            <person name="Wallingford J.B."/>
            <person name="Ito Y."/>
            <person name="Asashima M."/>
            <person name="Ueno N."/>
            <person name="Matsuda Y."/>
            <person name="Veenstra G.J."/>
            <person name="Fujiyama A."/>
            <person name="Harland R.M."/>
            <person name="Taira M."/>
            <person name="Rokhsar D.S."/>
        </authorList>
    </citation>
    <scope>NUCLEOTIDE SEQUENCE [LARGE SCALE GENOMIC DNA]</scope>
    <source>
        <strain evidence="3">J</strain>
    </source>
</reference>
<dbReference type="Proteomes" id="UP000694892">
    <property type="component" value="Chromosome 7L"/>
</dbReference>
<dbReference type="AlphaFoldDB" id="A0A974CFB0"/>
<protein>
    <submittedName>
        <fullName evidence="2">Uncharacterized protein</fullName>
    </submittedName>
</protein>
<gene>
    <name evidence="2" type="ORF">XELAEV_18035110mg</name>
</gene>